<feature type="transmembrane region" description="Helical" evidence="1">
    <location>
        <begin position="26"/>
        <end position="44"/>
    </location>
</feature>
<keyword evidence="1" id="KW-0812">Transmembrane</keyword>
<keyword evidence="1" id="KW-0472">Membrane</keyword>
<dbReference type="EMBL" id="JAUSTP010000002">
    <property type="protein sequence ID" value="MDQ0188834.1"/>
    <property type="molecule type" value="Genomic_DNA"/>
</dbReference>
<comment type="caution">
    <text evidence="3">The sequence shown here is derived from an EMBL/GenBank/DDBJ whole genome shotgun (WGS) entry which is preliminary data.</text>
</comment>
<dbReference type="RefSeq" id="WP_274455194.1">
    <property type="nucleotide sequence ID" value="NZ_CP067097.1"/>
</dbReference>
<protein>
    <recommendedName>
        <fullName evidence="2">YcxB-like C-terminal domain-containing protein</fullName>
    </recommendedName>
</protein>
<accession>A0ABT9XEW1</accession>
<evidence type="ECO:0000313" key="4">
    <source>
        <dbReference type="Proteomes" id="UP001232973"/>
    </source>
</evidence>
<organism evidence="3 4">
    <name type="scientific">Alicyclobacillus cycloheptanicus</name>
    <dbReference type="NCBI Taxonomy" id="1457"/>
    <lineage>
        <taxon>Bacteria</taxon>
        <taxon>Bacillati</taxon>
        <taxon>Bacillota</taxon>
        <taxon>Bacilli</taxon>
        <taxon>Bacillales</taxon>
        <taxon>Alicyclobacillaceae</taxon>
        <taxon>Alicyclobacillus</taxon>
    </lineage>
</organism>
<keyword evidence="1" id="KW-1133">Transmembrane helix</keyword>
<evidence type="ECO:0000256" key="1">
    <source>
        <dbReference type="SAM" id="Phobius"/>
    </source>
</evidence>
<gene>
    <name evidence="3" type="ORF">J2S03_000646</name>
</gene>
<dbReference type="Proteomes" id="UP001232973">
    <property type="component" value="Unassembled WGS sequence"/>
</dbReference>
<evidence type="ECO:0000259" key="2">
    <source>
        <dbReference type="Pfam" id="PF14317"/>
    </source>
</evidence>
<sequence>MSVTYQLARKEYGRAHRQHLRRHPTAFLFQFFVLFFIVIQPTFIHGYGKYIDWVVMLIWFILLVRSARKSEKQTSEKTVTILDTGVQVASAFGSRTMYWNVINDVIFTPEFILIYVDRKVETIVPRRAFASKEMMTIQTEKWLFGLGIIITILSPLDFIWDILRSHDVSWHVLIYGIDTYIMAMVQHLFWGALLMGIAKVLRNQRKPQDDMNGW</sequence>
<feature type="transmembrane region" description="Helical" evidence="1">
    <location>
        <begin position="50"/>
        <end position="67"/>
    </location>
</feature>
<name>A0ABT9XEW1_9BACL</name>
<proteinExistence type="predicted"/>
<dbReference type="InterPro" id="IPR025588">
    <property type="entry name" value="YcxB-like_C"/>
</dbReference>
<evidence type="ECO:0000313" key="3">
    <source>
        <dbReference type="EMBL" id="MDQ0188834.1"/>
    </source>
</evidence>
<reference evidence="3 4" key="1">
    <citation type="submission" date="2023-07" db="EMBL/GenBank/DDBJ databases">
        <title>Genomic Encyclopedia of Type Strains, Phase IV (KMG-IV): sequencing the most valuable type-strain genomes for metagenomic binning, comparative biology and taxonomic classification.</title>
        <authorList>
            <person name="Goeker M."/>
        </authorList>
    </citation>
    <scope>NUCLEOTIDE SEQUENCE [LARGE SCALE GENOMIC DNA]</scope>
    <source>
        <strain evidence="3 4">DSM 4006</strain>
    </source>
</reference>
<keyword evidence="4" id="KW-1185">Reference proteome</keyword>
<dbReference type="Pfam" id="PF14317">
    <property type="entry name" value="YcxB"/>
    <property type="match status" value="1"/>
</dbReference>
<feature type="transmembrane region" description="Helical" evidence="1">
    <location>
        <begin position="142"/>
        <end position="160"/>
    </location>
</feature>
<feature type="transmembrane region" description="Helical" evidence="1">
    <location>
        <begin position="180"/>
        <end position="201"/>
    </location>
</feature>
<feature type="domain" description="YcxB-like C-terminal" evidence="2">
    <location>
        <begin position="82"/>
        <end position="133"/>
    </location>
</feature>